<organism evidence="1 2">
    <name type="scientific">Chelatococcus reniformis</name>
    <dbReference type="NCBI Taxonomy" id="1494448"/>
    <lineage>
        <taxon>Bacteria</taxon>
        <taxon>Pseudomonadati</taxon>
        <taxon>Pseudomonadota</taxon>
        <taxon>Alphaproteobacteria</taxon>
        <taxon>Hyphomicrobiales</taxon>
        <taxon>Chelatococcaceae</taxon>
        <taxon>Chelatococcus</taxon>
    </lineage>
</organism>
<protein>
    <submittedName>
        <fullName evidence="1">Uncharacterized protein</fullName>
    </submittedName>
</protein>
<gene>
    <name evidence="1" type="ORF">GCM10010994_59420</name>
</gene>
<evidence type="ECO:0000313" key="1">
    <source>
        <dbReference type="EMBL" id="GGC93742.1"/>
    </source>
</evidence>
<evidence type="ECO:0000313" key="2">
    <source>
        <dbReference type="Proteomes" id="UP000637002"/>
    </source>
</evidence>
<name>A0A916UXV6_9HYPH</name>
<reference evidence="1" key="1">
    <citation type="journal article" date="2014" name="Int. J. Syst. Evol. Microbiol.">
        <title>Complete genome sequence of Corynebacterium casei LMG S-19264T (=DSM 44701T), isolated from a smear-ripened cheese.</title>
        <authorList>
            <consortium name="US DOE Joint Genome Institute (JGI-PGF)"/>
            <person name="Walter F."/>
            <person name="Albersmeier A."/>
            <person name="Kalinowski J."/>
            <person name="Ruckert C."/>
        </authorList>
    </citation>
    <scope>NUCLEOTIDE SEQUENCE</scope>
    <source>
        <strain evidence="1">CGMCC 1.12919</strain>
    </source>
</reference>
<dbReference type="EMBL" id="BMGG01000015">
    <property type="protein sequence ID" value="GGC93742.1"/>
    <property type="molecule type" value="Genomic_DNA"/>
</dbReference>
<comment type="caution">
    <text evidence="1">The sequence shown here is derived from an EMBL/GenBank/DDBJ whole genome shotgun (WGS) entry which is preliminary data.</text>
</comment>
<sequence>MGEQLYRFIRRWPNSPYDLRRKPQKYGRNCAARIESLDPNAPTYIPSMLVLEIQQSLRGKSYLGP</sequence>
<dbReference type="AlphaFoldDB" id="A0A916UXV6"/>
<proteinExistence type="predicted"/>
<reference evidence="1" key="2">
    <citation type="submission" date="2020-09" db="EMBL/GenBank/DDBJ databases">
        <authorList>
            <person name="Sun Q."/>
            <person name="Zhou Y."/>
        </authorList>
    </citation>
    <scope>NUCLEOTIDE SEQUENCE</scope>
    <source>
        <strain evidence="1">CGMCC 1.12919</strain>
    </source>
</reference>
<accession>A0A916UXV6</accession>
<dbReference type="Proteomes" id="UP000637002">
    <property type="component" value="Unassembled WGS sequence"/>
</dbReference>
<keyword evidence="2" id="KW-1185">Reference proteome</keyword>